<dbReference type="Pfam" id="PF00999">
    <property type="entry name" value="Na_H_Exchanger"/>
    <property type="match status" value="1"/>
</dbReference>
<feature type="transmembrane region" description="Helical" evidence="7">
    <location>
        <begin position="89"/>
        <end position="109"/>
    </location>
</feature>
<evidence type="ECO:0000256" key="3">
    <source>
        <dbReference type="ARBA" id="ARBA00022448"/>
    </source>
</evidence>
<evidence type="ECO:0000256" key="5">
    <source>
        <dbReference type="ARBA" id="ARBA00022989"/>
    </source>
</evidence>
<proteinExistence type="inferred from homology"/>
<feature type="transmembrane region" description="Helical" evidence="7">
    <location>
        <begin position="157"/>
        <end position="177"/>
    </location>
</feature>
<keyword evidence="5 7" id="KW-1133">Transmembrane helix</keyword>
<dbReference type="STRING" id="370979.SAMN05443663_1152"/>
<feature type="transmembrane region" description="Helical" evidence="7">
    <location>
        <begin position="121"/>
        <end position="145"/>
    </location>
</feature>
<sequence length="363" mass="40202">MKQPYFIAYMLSGVLLGPEVLGIIGTGEAIEQLGELGIILLMFFIGAEINLPSLAKNFMKPLLAALTQLLLSLGLMWGIGYYLNWSYTTIMLTGSIISLSSSAIIFQYLSRNGEINSSLGLITCGVLLIQDILIVPMMLTLNFMARGSVEPSELIKVSLGALVIVVFLRAAFMKNLFRIPFTKDILADHDLQVFIGFALCFGMAWITHWFGLSAAFGAFTAGIVIGQDKATRWLDRSLVPFRVFFLAFFFISIGLQIQLAFIIENINTILFMALSVLVINSLINAIVFRATGHSWRDSVYAGALLSQIGEFSFVLMTMAFDLKLVGSYIYQVTLAIIALTMIFATIWIAIIQNVEIRVLIKRE</sequence>
<keyword evidence="3" id="KW-0813">Transport</keyword>
<keyword evidence="10" id="KW-1185">Reference proteome</keyword>
<feature type="transmembrane region" description="Helical" evidence="7">
    <location>
        <begin position="243"/>
        <end position="263"/>
    </location>
</feature>
<feature type="domain" description="Cation/H+ exchanger transmembrane" evidence="8">
    <location>
        <begin position="2"/>
        <end position="351"/>
    </location>
</feature>
<dbReference type="Gene3D" id="1.20.1530.20">
    <property type="match status" value="1"/>
</dbReference>
<evidence type="ECO:0000313" key="10">
    <source>
        <dbReference type="Proteomes" id="UP000184071"/>
    </source>
</evidence>
<feature type="transmembrane region" description="Helical" evidence="7">
    <location>
        <begin position="328"/>
        <end position="351"/>
    </location>
</feature>
<comment type="subcellular location">
    <subcellularLocation>
        <location evidence="1">Membrane</location>
        <topology evidence="1">Multi-pass membrane protein</topology>
    </subcellularLocation>
</comment>
<organism evidence="9 10">
    <name type="scientific">Flavobacterium defluvii</name>
    <dbReference type="NCBI Taxonomy" id="370979"/>
    <lineage>
        <taxon>Bacteria</taxon>
        <taxon>Pseudomonadati</taxon>
        <taxon>Bacteroidota</taxon>
        <taxon>Flavobacteriia</taxon>
        <taxon>Flavobacteriales</taxon>
        <taxon>Flavobacteriaceae</taxon>
        <taxon>Flavobacterium</taxon>
    </lineage>
</organism>
<feature type="transmembrane region" description="Helical" evidence="7">
    <location>
        <begin position="63"/>
        <end position="83"/>
    </location>
</feature>
<feature type="transmembrane region" description="Helical" evidence="7">
    <location>
        <begin position="269"/>
        <end position="287"/>
    </location>
</feature>
<dbReference type="InterPro" id="IPR006153">
    <property type="entry name" value="Cation/H_exchanger_TM"/>
</dbReference>
<gene>
    <name evidence="9" type="ORF">SAMN05443663_1152</name>
</gene>
<dbReference type="AlphaFoldDB" id="A0A1M5WMT1"/>
<dbReference type="GO" id="GO:1902600">
    <property type="term" value="P:proton transmembrane transport"/>
    <property type="evidence" value="ECO:0007669"/>
    <property type="project" value="InterPro"/>
</dbReference>
<feature type="transmembrane region" description="Helical" evidence="7">
    <location>
        <begin position="32"/>
        <end position="51"/>
    </location>
</feature>
<dbReference type="GO" id="GO:0016020">
    <property type="term" value="C:membrane"/>
    <property type="evidence" value="ECO:0007669"/>
    <property type="project" value="UniProtKB-SubCell"/>
</dbReference>
<dbReference type="InterPro" id="IPR038770">
    <property type="entry name" value="Na+/solute_symporter_sf"/>
</dbReference>
<feature type="transmembrane region" description="Helical" evidence="7">
    <location>
        <begin position="189"/>
        <end position="206"/>
    </location>
</feature>
<evidence type="ECO:0000256" key="7">
    <source>
        <dbReference type="SAM" id="Phobius"/>
    </source>
</evidence>
<reference evidence="10" key="1">
    <citation type="submission" date="2016-11" db="EMBL/GenBank/DDBJ databases">
        <authorList>
            <person name="Varghese N."/>
            <person name="Submissions S."/>
        </authorList>
    </citation>
    <scope>NUCLEOTIDE SEQUENCE [LARGE SCALE GENOMIC DNA]</scope>
    <source>
        <strain evidence="10">DSM 17963</strain>
    </source>
</reference>
<evidence type="ECO:0000256" key="4">
    <source>
        <dbReference type="ARBA" id="ARBA00022692"/>
    </source>
</evidence>
<evidence type="ECO:0000256" key="2">
    <source>
        <dbReference type="ARBA" id="ARBA00005551"/>
    </source>
</evidence>
<dbReference type="GO" id="GO:0015297">
    <property type="term" value="F:antiporter activity"/>
    <property type="evidence" value="ECO:0007669"/>
    <property type="project" value="InterPro"/>
</dbReference>
<dbReference type="PANTHER" id="PTHR42751:SF3">
    <property type="entry name" value="SODIUM_GLUTAMATE SYMPORTER"/>
    <property type="match status" value="1"/>
</dbReference>
<evidence type="ECO:0000256" key="1">
    <source>
        <dbReference type="ARBA" id="ARBA00004141"/>
    </source>
</evidence>
<dbReference type="Proteomes" id="UP000184071">
    <property type="component" value="Unassembled WGS sequence"/>
</dbReference>
<dbReference type="PANTHER" id="PTHR42751">
    <property type="entry name" value="SODIUM/HYDROGEN EXCHANGER FAMILY/TRKA DOMAIN PROTEIN"/>
    <property type="match status" value="1"/>
</dbReference>
<keyword evidence="4 7" id="KW-0812">Transmembrane</keyword>
<accession>A0A1M5WMT1</accession>
<evidence type="ECO:0000259" key="8">
    <source>
        <dbReference type="Pfam" id="PF00999"/>
    </source>
</evidence>
<comment type="similarity">
    <text evidence="2">Belongs to the monovalent cation:proton antiporter 2 (CPA2) transporter (TC 2.A.37) family.</text>
</comment>
<protein>
    <submittedName>
        <fullName evidence="9">Transporter, CPA2 family</fullName>
    </submittedName>
</protein>
<keyword evidence="6 7" id="KW-0472">Membrane</keyword>
<evidence type="ECO:0000313" key="9">
    <source>
        <dbReference type="EMBL" id="SHH88789.1"/>
    </source>
</evidence>
<dbReference type="EMBL" id="FQWC01000015">
    <property type="protein sequence ID" value="SHH88789.1"/>
    <property type="molecule type" value="Genomic_DNA"/>
</dbReference>
<name>A0A1M5WMT1_9FLAO</name>
<evidence type="ECO:0000256" key="6">
    <source>
        <dbReference type="ARBA" id="ARBA00023136"/>
    </source>
</evidence>